<evidence type="ECO:0000313" key="4">
    <source>
        <dbReference type="Proteomes" id="UP001279734"/>
    </source>
</evidence>
<dbReference type="EMBL" id="BSYO01000021">
    <property type="protein sequence ID" value="GMH19842.1"/>
    <property type="molecule type" value="Genomic_DNA"/>
</dbReference>
<keyword evidence="4" id="KW-1185">Reference proteome</keyword>
<name>A0AAD3XW49_NEPGR</name>
<organism evidence="3 4">
    <name type="scientific">Nepenthes gracilis</name>
    <name type="common">Slender pitcher plant</name>
    <dbReference type="NCBI Taxonomy" id="150966"/>
    <lineage>
        <taxon>Eukaryota</taxon>
        <taxon>Viridiplantae</taxon>
        <taxon>Streptophyta</taxon>
        <taxon>Embryophyta</taxon>
        <taxon>Tracheophyta</taxon>
        <taxon>Spermatophyta</taxon>
        <taxon>Magnoliopsida</taxon>
        <taxon>eudicotyledons</taxon>
        <taxon>Gunneridae</taxon>
        <taxon>Pentapetalae</taxon>
        <taxon>Caryophyllales</taxon>
        <taxon>Nepenthaceae</taxon>
        <taxon>Nepenthes</taxon>
    </lineage>
</organism>
<evidence type="ECO:0000313" key="3">
    <source>
        <dbReference type="EMBL" id="GMH19842.1"/>
    </source>
</evidence>
<feature type="signal peptide" evidence="2">
    <location>
        <begin position="1"/>
        <end position="25"/>
    </location>
</feature>
<feature type="chain" id="PRO_5042212997" evidence="2">
    <location>
        <begin position="26"/>
        <end position="173"/>
    </location>
</feature>
<feature type="transmembrane region" description="Helical" evidence="1">
    <location>
        <begin position="148"/>
        <end position="166"/>
    </location>
</feature>
<keyword evidence="1" id="KW-1133">Transmembrane helix</keyword>
<keyword evidence="1" id="KW-0472">Membrane</keyword>
<keyword evidence="2" id="KW-0732">Signal</keyword>
<reference evidence="3" key="1">
    <citation type="submission" date="2023-05" db="EMBL/GenBank/DDBJ databases">
        <title>Nepenthes gracilis genome sequencing.</title>
        <authorList>
            <person name="Fukushima K."/>
        </authorList>
    </citation>
    <scope>NUCLEOTIDE SEQUENCE</scope>
    <source>
        <strain evidence="3">SING2019-196</strain>
    </source>
</reference>
<dbReference type="AlphaFoldDB" id="A0AAD3XW49"/>
<dbReference type="Proteomes" id="UP001279734">
    <property type="component" value="Unassembled WGS sequence"/>
</dbReference>
<proteinExistence type="predicted"/>
<feature type="transmembrane region" description="Helical" evidence="1">
    <location>
        <begin position="114"/>
        <end position="136"/>
    </location>
</feature>
<sequence length="173" mass="19215">MKLEFPSLQLIWFVMEIAVSVDCLGDDLEALFYSLVFVRSELHFEACDCLALTAKGGTRVLLLKVICVVLFAIYAEWPPDSRTDLVPSLWIEGVPGLRVLDLADPGGYSGKVRLILIFFLGASNGASLLRGLWSIFWSIAAEYTRASALMLMLLGQLNGLFPLLTLEFQLVQR</sequence>
<evidence type="ECO:0000256" key="1">
    <source>
        <dbReference type="SAM" id="Phobius"/>
    </source>
</evidence>
<keyword evidence="1" id="KW-0812">Transmembrane</keyword>
<gene>
    <name evidence="3" type="ORF">Nepgr_021683</name>
</gene>
<feature type="transmembrane region" description="Helical" evidence="1">
    <location>
        <begin position="60"/>
        <end position="77"/>
    </location>
</feature>
<evidence type="ECO:0000256" key="2">
    <source>
        <dbReference type="SAM" id="SignalP"/>
    </source>
</evidence>
<accession>A0AAD3XW49</accession>
<protein>
    <submittedName>
        <fullName evidence="3">Uncharacterized protein</fullName>
    </submittedName>
</protein>
<comment type="caution">
    <text evidence="3">The sequence shown here is derived from an EMBL/GenBank/DDBJ whole genome shotgun (WGS) entry which is preliminary data.</text>
</comment>